<evidence type="ECO:0000259" key="4">
    <source>
        <dbReference type="Pfam" id="PF21277"/>
    </source>
</evidence>
<feature type="region of interest" description="Disordered" evidence="1">
    <location>
        <begin position="408"/>
        <end position="438"/>
    </location>
</feature>
<feature type="region of interest" description="Disordered" evidence="1">
    <location>
        <begin position="751"/>
        <end position="798"/>
    </location>
</feature>
<sequence>MDVVTQAKQKMDDWHRGATSAHYETGGRGPGHVSTGKGDHGGVSYGSYQYATNVGGAAEYVAASRYKDEFTGLKPGTPEFTARWKEVAAEHPKEFAQDQHDFIQTKYYDVQMGRLKDIGIDLSDRGPAVQDALWSTSVQYRGITRSVFEKGLETTYGKDYKLSDLSDEQIVRAVQDYKHDNVKTHFSKSPDLWDSLANRALNEKTSLVGLARYDEVNKHPEQYQGKDYQQAFGEPEPQQSRGRTRAAPMADGMLTPGERGDEVGALQDKLIQAGYTGKDGQPLTADKHYGPNTEHAVREFQRDHGLSVDGKAGKNTLDAINGQAPQQAPAQPAAPAAPTPATPPTPARDQATPAQEQAPAGPAPAAAPGGERIRLVEPFGSADGKANRTIPHGTSGEDAFREMHIHHPNANREAVRTGNASKADRHSEMVEGELETVRTREDKNGIPLVHKDLILTNQAGGRGVMVPNPVEGYVQVNQDKWNSISIYSHPAGHPDRELVGQVLHGQKGTTPYKTGDFVEYGAPLIKQSDAGTPGAVHAHIELEPDQFRKYMGDILNDRITLGGDVHKQGPQHKDGPSHGAMADGMLTKAERGDDVKALQEKLAGLGYQGKDGKPLSNTGYFGNDTLAAVEKFQRDHGLKDDGKAGEKTLTALDAATAEKNKAQKEPSMRDASHADNGRYNQAVDKLQNLEQQRAQGGLKPLYADKEQLERVAGQMVVSSKAAGMQQIDSVVARPDGTGVIAVQGTLGDPASRRALVEHNQAAQQTVEASTRQADTQSQSQQQDQNQNQQQEQNRSRGM</sequence>
<feature type="region of interest" description="Disordered" evidence="1">
    <location>
        <begin position="231"/>
        <end position="250"/>
    </location>
</feature>
<accession>A0ABY9YUX2</accession>
<feature type="compositionally biased region" description="Low complexity" evidence="1">
    <location>
        <begin position="347"/>
        <end position="369"/>
    </location>
</feature>
<feature type="domain" description="Type VI secretion system spike protein VgrG3-like C-terminal" evidence="4">
    <location>
        <begin position="17"/>
        <end position="204"/>
    </location>
</feature>
<evidence type="ECO:0000259" key="3">
    <source>
        <dbReference type="Pfam" id="PF20410"/>
    </source>
</evidence>
<dbReference type="Pfam" id="PF20410">
    <property type="entry name" value="X-Tfes_XVIPCD"/>
    <property type="match status" value="1"/>
</dbReference>
<dbReference type="InterPro" id="IPR036366">
    <property type="entry name" value="PGBDSf"/>
</dbReference>
<feature type="domain" description="X-Tfes XVIPCD" evidence="3">
    <location>
        <begin position="669"/>
        <end position="774"/>
    </location>
</feature>
<reference evidence="5 6" key="1">
    <citation type="submission" date="2022-12" db="EMBL/GenBank/DDBJ databases">
        <title>Two new species, Stenotrophomonas aracearum and Stenotrophomonas oahuensis, isolated from Anthurium (Araceae family) in Hawaii.</title>
        <authorList>
            <person name="Chunag S.C."/>
            <person name="Dobhal S."/>
            <person name="Alvarez A."/>
            <person name="Arif M."/>
        </authorList>
    </citation>
    <scope>NUCLEOTIDE SEQUENCE [LARGE SCALE GENOMIC DNA]</scope>
    <source>
        <strain evidence="5 6">A5586</strain>
    </source>
</reference>
<proteinExistence type="predicted"/>
<feature type="region of interest" description="Disordered" evidence="1">
    <location>
        <begin position="1"/>
        <end position="38"/>
    </location>
</feature>
<evidence type="ECO:0000256" key="1">
    <source>
        <dbReference type="SAM" id="MobiDB-lite"/>
    </source>
</evidence>
<feature type="compositionally biased region" description="Pro residues" evidence="1">
    <location>
        <begin position="335"/>
        <end position="346"/>
    </location>
</feature>
<evidence type="ECO:0000313" key="5">
    <source>
        <dbReference type="EMBL" id="WNH54345.1"/>
    </source>
</evidence>
<name>A0ABY9YUX2_9GAMM</name>
<feature type="region of interest" description="Disordered" evidence="1">
    <location>
        <begin position="324"/>
        <end position="369"/>
    </location>
</feature>
<dbReference type="RefSeq" id="WP_311193451.1">
    <property type="nucleotide sequence ID" value="NZ_CP115541.1"/>
</dbReference>
<feature type="compositionally biased region" description="Basic and acidic residues" evidence="1">
    <location>
        <begin position="422"/>
        <end position="438"/>
    </location>
</feature>
<feature type="domain" description="Peptidoglycan binding-like" evidence="2">
    <location>
        <begin position="591"/>
        <end position="652"/>
    </location>
</feature>
<feature type="compositionally biased region" description="Low complexity" evidence="1">
    <location>
        <begin position="768"/>
        <end position="798"/>
    </location>
</feature>
<dbReference type="InterPro" id="IPR049073">
    <property type="entry name" value="T6SS_VgrG3-like_C"/>
</dbReference>
<keyword evidence="6" id="KW-1185">Reference proteome</keyword>
<dbReference type="InterPro" id="IPR052905">
    <property type="entry name" value="LD-transpeptidase_YkuD-like"/>
</dbReference>
<dbReference type="InterPro" id="IPR046519">
    <property type="entry name" value="X-Tfes_XVIPCD"/>
</dbReference>
<feature type="domain" description="Peptidoglycan binding-like" evidence="2">
    <location>
        <begin position="259"/>
        <end position="320"/>
    </location>
</feature>
<dbReference type="Pfam" id="PF01471">
    <property type="entry name" value="PG_binding_1"/>
    <property type="match status" value="2"/>
</dbReference>
<dbReference type="Gene3D" id="1.10.101.10">
    <property type="entry name" value="PGBD-like superfamily/PGBD"/>
    <property type="match status" value="2"/>
</dbReference>
<gene>
    <name evidence="5" type="ORF">PDM29_08720</name>
</gene>
<dbReference type="Pfam" id="PF21277">
    <property type="entry name" value="T6SS_VgrG3-like_C"/>
    <property type="match status" value="1"/>
</dbReference>
<dbReference type="EMBL" id="CP115541">
    <property type="protein sequence ID" value="WNH54345.1"/>
    <property type="molecule type" value="Genomic_DNA"/>
</dbReference>
<evidence type="ECO:0000313" key="6">
    <source>
        <dbReference type="Proteomes" id="UP001302072"/>
    </source>
</evidence>
<protein>
    <submittedName>
        <fullName evidence="5">Peptidoglycan-binding domain-containing protein</fullName>
    </submittedName>
</protein>
<dbReference type="Proteomes" id="UP001302072">
    <property type="component" value="Chromosome"/>
</dbReference>
<evidence type="ECO:0000259" key="2">
    <source>
        <dbReference type="Pfam" id="PF01471"/>
    </source>
</evidence>
<feature type="compositionally biased region" description="Low complexity" evidence="1">
    <location>
        <begin position="324"/>
        <end position="334"/>
    </location>
</feature>
<dbReference type="InterPro" id="IPR036365">
    <property type="entry name" value="PGBD-like_sf"/>
</dbReference>
<organism evidence="5 6">
    <name type="scientific">Stenotrophomonas oahuensis</name>
    <dbReference type="NCBI Taxonomy" id="3003271"/>
    <lineage>
        <taxon>Bacteria</taxon>
        <taxon>Pseudomonadati</taxon>
        <taxon>Pseudomonadota</taxon>
        <taxon>Gammaproteobacteria</taxon>
        <taxon>Lysobacterales</taxon>
        <taxon>Lysobacteraceae</taxon>
        <taxon>Stenotrophomonas</taxon>
    </lineage>
</organism>
<dbReference type="PANTHER" id="PTHR41533:SF1">
    <property type="entry name" value="L,D-TRANSPEPTIDASE YCBB-RELATED"/>
    <property type="match status" value="1"/>
</dbReference>
<dbReference type="PANTHER" id="PTHR41533">
    <property type="entry name" value="L,D-TRANSPEPTIDASE HI_1667-RELATED"/>
    <property type="match status" value="1"/>
</dbReference>
<dbReference type="SUPFAM" id="SSF47090">
    <property type="entry name" value="PGBD-like"/>
    <property type="match status" value="2"/>
</dbReference>
<dbReference type="InterPro" id="IPR002477">
    <property type="entry name" value="Peptidoglycan-bd-like"/>
</dbReference>